<dbReference type="AlphaFoldDB" id="A0AA43XL35"/>
<name>A0AA43XL35_9CLOT</name>
<protein>
    <submittedName>
        <fullName evidence="1">Uncharacterized protein</fullName>
    </submittedName>
</protein>
<evidence type="ECO:0000313" key="1">
    <source>
        <dbReference type="EMBL" id="NBG88853.1"/>
    </source>
</evidence>
<comment type="caution">
    <text evidence="1">The sequence shown here is derived from an EMBL/GenBank/DDBJ whole genome shotgun (WGS) entry which is preliminary data.</text>
</comment>
<keyword evidence="2" id="KW-1185">Reference proteome</keyword>
<proteinExistence type="predicted"/>
<evidence type="ECO:0000313" key="2">
    <source>
        <dbReference type="Proteomes" id="UP000449710"/>
    </source>
</evidence>
<dbReference type="Proteomes" id="UP000449710">
    <property type="component" value="Unassembled WGS sequence"/>
</dbReference>
<dbReference type="EMBL" id="SUMG01000012">
    <property type="protein sequence ID" value="NBG88853.1"/>
    <property type="molecule type" value="Genomic_DNA"/>
</dbReference>
<reference evidence="1 2" key="1">
    <citation type="submission" date="2019-04" db="EMBL/GenBank/DDBJ databases">
        <title>Isachenkonia alkalipeptolytica gen. nov. sp. nov. a new anaerobic, alkiliphilic organothrophic bacterium capable to reduce synthesized ferrihydrite isolated from a soda lake.</title>
        <authorList>
            <person name="Toshchakov S.V."/>
            <person name="Zavarzina D.G."/>
            <person name="Zhilina T.N."/>
            <person name="Kostrikina N.A."/>
            <person name="Kublanov I.V."/>
        </authorList>
    </citation>
    <scope>NUCLEOTIDE SEQUENCE [LARGE SCALE GENOMIC DNA]</scope>
    <source>
        <strain evidence="1 2">Z-1701</strain>
    </source>
</reference>
<accession>A0AA43XL35</accession>
<sequence length="62" mass="7402">MEQSMKSNNDTVELSIPEKKSSKLTILFKRNKSKIEKTLLLQEVERDIEKTKEFYSYGNYLR</sequence>
<dbReference type="RefSeq" id="WP_160721904.1">
    <property type="nucleotide sequence ID" value="NZ_SUMG01000012.1"/>
</dbReference>
<gene>
    <name evidence="1" type="ORF">ISALK_10105</name>
</gene>
<organism evidence="1 2">
    <name type="scientific">Isachenkonia alkalipeptolytica</name>
    <dbReference type="NCBI Taxonomy" id="2565777"/>
    <lineage>
        <taxon>Bacteria</taxon>
        <taxon>Bacillati</taxon>
        <taxon>Bacillota</taxon>
        <taxon>Clostridia</taxon>
        <taxon>Eubacteriales</taxon>
        <taxon>Clostridiaceae</taxon>
        <taxon>Isachenkonia</taxon>
    </lineage>
</organism>